<organism evidence="3 4">
    <name type="scientific">Subsaximicrobium wynnwilliamsii</name>
    <dbReference type="NCBI Taxonomy" id="291179"/>
    <lineage>
        <taxon>Bacteria</taxon>
        <taxon>Pseudomonadati</taxon>
        <taxon>Bacteroidota</taxon>
        <taxon>Flavobacteriia</taxon>
        <taxon>Flavobacteriales</taxon>
        <taxon>Flavobacteriaceae</taxon>
        <taxon>Subsaximicrobium</taxon>
    </lineage>
</organism>
<keyword evidence="2" id="KW-0812">Transmembrane</keyword>
<dbReference type="Proteomes" id="UP000321578">
    <property type="component" value="Unassembled WGS sequence"/>
</dbReference>
<protein>
    <recommendedName>
        <fullName evidence="5">Energy transducer TonB</fullName>
    </recommendedName>
</protein>
<evidence type="ECO:0000313" key="3">
    <source>
        <dbReference type="EMBL" id="TXD88181.1"/>
    </source>
</evidence>
<evidence type="ECO:0000256" key="1">
    <source>
        <dbReference type="SAM" id="MobiDB-lite"/>
    </source>
</evidence>
<dbReference type="Gene3D" id="3.30.1150.10">
    <property type="match status" value="1"/>
</dbReference>
<name>A0A5C6ZF35_9FLAO</name>
<comment type="caution">
    <text evidence="3">The sequence shown here is derived from an EMBL/GenBank/DDBJ whole genome shotgun (WGS) entry which is preliminary data.</text>
</comment>
<feature type="region of interest" description="Disordered" evidence="1">
    <location>
        <begin position="100"/>
        <end position="120"/>
    </location>
</feature>
<keyword evidence="2" id="KW-1133">Transmembrane helix</keyword>
<dbReference type="OrthoDB" id="9786892at2"/>
<keyword evidence="4" id="KW-1185">Reference proteome</keyword>
<gene>
    <name evidence="3" type="ORF">ESY86_13865</name>
</gene>
<dbReference type="AlphaFoldDB" id="A0A5C6ZF35"/>
<reference evidence="3 4" key="1">
    <citation type="submission" date="2019-08" db="EMBL/GenBank/DDBJ databases">
        <title>Genomes of Subsaximicrobium wynnwilliamsii strains.</title>
        <authorList>
            <person name="Bowman J.P."/>
        </authorList>
    </citation>
    <scope>NUCLEOTIDE SEQUENCE [LARGE SCALE GENOMIC DNA]</scope>
    <source>
        <strain evidence="3 4">2-80-2</strain>
    </source>
</reference>
<evidence type="ECO:0008006" key="5">
    <source>
        <dbReference type="Google" id="ProtNLM"/>
    </source>
</evidence>
<evidence type="ECO:0000256" key="2">
    <source>
        <dbReference type="SAM" id="Phobius"/>
    </source>
</evidence>
<feature type="transmembrane region" description="Helical" evidence="2">
    <location>
        <begin position="9"/>
        <end position="29"/>
    </location>
</feature>
<proteinExistence type="predicted"/>
<sequence length="252" mass="28074">MNFIEKHKAIFITALLAGTVVLGLFSFHLTKTTAFLSESFYKMEPQTAQELEKMERIKELEAREQANSGTNEAYNEDKAYEEVMNNFKSMSNDRENVSREVAMPSEASVEDLNDVQTSNSDYNASKSYAIKEQERHSFNKANDILAMHSSEKDKKTSLGNKNSSVSFSLVNRTKVKLPPPVYLCEVSGKIVVNITVDSEGNVTDTYINSSSSSDNKCLVDAALEYAGSALFSKDANNNKQIGSITYYFKGKN</sequence>
<dbReference type="RefSeq" id="WP_147087190.1">
    <property type="nucleotide sequence ID" value="NZ_VORM01000015.1"/>
</dbReference>
<accession>A0A5C6ZF35</accession>
<keyword evidence="2" id="KW-0472">Membrane</keyword>
<evidence type="ECO:0000313" key="4">
    <source>
        <dbReference type="Proteomes" id="UP000321578"/>
    </source>
</evidence>
<dbReference type="EMBL" id="VORO01000016">
    <property type="protein sequence ID" value="TXD88181.1"/>
    <property type="molecule type" value="Genomic_DNA"/>
</dbReference>